<evidence type="ECO:0000313" key="3">
    <source>
        <dbReference type="Proteomes" id="UP001148614"/>
    </source>
</evidence>
<feature type="region of interest" description="Disordered" evidence="1">
    <location>
        <begin position="257"/>
        <end position="581"/>
    </location>
</feature>
<protein>
    <submittedName>
        <fullName evidence="2">Uncharacterized protein</fullName>
    </submittedName>
</protein>
<feature type="compositionally biased region" description="Basic and acidic residues" evidence="1">
    <location>
        <begin position="329"/>
        <end position="379"/>
    </location>
</feature>
<gene>
    <name evidence="2" type="ORF">NPX13_g3953</name>
</gene>
<feature type="compositionally biased region" description="Basic and acidic residues" evidence="1">
    <location>
        <begin position="461"/>
        <end position="523"/>
    </location>
</feature>
<feature type="compositionally biased region" description="Pro residues" evidence="1">
    <location>
        <begin position="950"/>
        <end position="961"/>
    </location>
</feature>
<dbReference type="InterPro" id="IPR046784">
    <property type="entry name" value="Eap1"/>
</dbReference>
<organism evidence="2 3">
    <name type="scientific">Xylaria arbuscula</name>
    <dbReference type="NCBI Taxonomy" id="114810"/>
    <lineage>
        <taxon>Eukaryota</taxon>
        <taxon>Fungi</taxon>
        <taxon>Dikarya</taxon>
        <taxon>Ascomycota</taxon>
        <taxon>Pezizomycotina</taxon>
        <taxon>Sordariomycetes</taxon>
        <taxon>Xylariomycetidae</taxon>
        <taxon>Xylariales</taxon>
        <taxon>Xylariaceae</taxon>
        <taxon>Xylaria</taxon>
    </lineage>
</organism>
<feature type="compositionally biased region" description="Low complexity" evidence="1">
    <location>
        <begin position="549"/>
        <end position="560"/>
    </location>
</feature>
<dbReference type="Pfam" id="PF20566">
    <property type="entry name" value="Eap1"/>
    <property type="match status" value="1"/>
</dbReference>
<proteinExistence type="predicted"/>
<dbReference type="VEuPathDB" id="FungiDB:F4678DRAFT_176426"/>
<dbReference type="AlphaFoldDB" id="A0A9W8TP29"/>
<keyword evidence="3" id="KW-1185">Reference proteome</keyword>
<comment type="caution">
    <text evidence="2">The sequence shown here is derived from an EMBL/GenBank/DDBJ whole genome shotgun (WGS) entry which is preliminary data.</text>
</comment>
<feature type="compositionally biased region" description="Pro residues" evidence="1">
    <location>
        <begin position="911"/>
        <end position="921"/>
    </location>
</feature>
<feature type="compositionally biased region" description="Basic and acidic residues" evidence="1">
    <location>
        <begin position="834"/>
        <end position="846"/>
    </location>
</feature>
<evidence type="ECO:0000256" key="1">
    <source>
        <dbReference type="SAM" id="MobiDB-lite"/>
    </source>
</evidence>
<feature type="compositionally biased region" description="Basic and acidic residues" evidence="1">
    <location>
        <begin position="399"/>
        <end position="454"/>
    </location>
</feature>
<feature type="compositionally biased region" description="Polar residues" evidence="1">
    <location>
        <begin position="787"/>
        <end position="797"/>
    </location>
</feature>
<evidence type="ECO:0000313" key="2">
    <source>
        <dbReference type="EMBL" id="KAJ3575655.1"/>
    </source>
</evidence>
<feature type="region of interest" description="Disordered" evidence="1">
    <location>
        <begin position="687"/>
        <end position="935"/>
    </location>
</feature>
<name>A0A9W8TP29_9PEZI</name>
<accession>A0A9W8TP29</accession>
<sequence>MPACLPAHLRLPYTPARHLRTPAPSIQIHPSTLAATNCTTRPKLLFTFRGVIISTSALRCRRVLHPGLLTRPDLPRPHFFSPLQKTSISRPIRPPANQPTFTAPPAYAPLPTDINTQISTRAAQAQDQLDACREPAPPKPPKLCTLATDKLDPRLNPISSLLTPPHLQVERLGLLLRLHNNSFRSQPTSPRQRSASLADKHLHTLAAHALATTTATAALLLPPVVSYAQLLASYIEVLILLRDSPLCIKPANLPPAEEWMGPPPDNFRNSQGSKTGTERPRHNETTLLEQTTRRTGDRHVSRNSANNDEIILGPPRTTFNSATSIRGAKPFDNEKTAKDGDTRGERFPFRPRNSENDANGRFRDRDSDNRSNLRRRGDGEQDGEGWSTVKPRKSFGTEGAERFHGGRIGEKPDRFGGDRRPREGEDRENPVERPRRNFGEFTREKEGDDNDKLRRNGLNRNRPDNPWNRENEASQPRERFDRSKSWRDRTDDQPDAQHDKPRERQYERRWDRDRDQRQEREPEWLDEPAEEPQAHTQEEFKRFMESMKAKTTTKAEPTPTLAQDVLRPQEESGIDTTKSMPVKANQPIELGNDKFFAAFGLKSTLEGSTNDVTNENAVPVSKAKPSRFQNFFSSQEQARLQLEPPTAASAPPAVEMNPLLALAGSPKAGTQPDAAEKVAFQALLQKLQKQTRQASTPPSGGFAEPPPSQDFGPKNVIASPGAFQQFGQDLREEPISRGLPPGQDIQPPPPHQNPQFMGMRPEQQMLHELIGQRHPVPGLGNRADQPPSRNSNPNSEFLVSLMQGGRNMPEPQRNEQLVMRMPQPSRPAHIPPTPDREQDLQHERGSSQHQANVRPAGLPSFFDEPPIHRQERENRPQPTHILQRPGQGPPGLDQMPPTNWMHAGGQQLPNPGRPMIPPPGLPGSQRPGPLPGNYPNFPMGGFPLPEGMTGPPPRNMAPPPGFFGGPPGFMPHPGMGGFQGPDSLQFGFDGRGMPPPGAGAPYRRN</sequence>
<reference evidence="2" key="1">
    <citation type="submission" date="2022-07" db="EMBL/GenBank/DDBJ databases">
        <title>Genome Sequence of Xylaria arbuscula.</title>
        <authorList>
            <person name="Buettner E."/>
        </authorList>
    </citation>
    <scope>NUCLEOTIDE SEQUENCE</scope>
    <source>
        <strain evidence="2">VT107</strain>
    </source>
</reference>
<dbReference type="EMBL" id="JANPWZ010000525">
    <property type="protein sequence ID" value="KAJ3575655.1"/>
    <property type="molecule type" value="Genomic_DNA"/>
</dbReference>
<dbReference type="Proteomes" id="UP001148614">
    <property type="component" value="Unassembled WGS sequence"/>
</dbReference>
<feature type="region of interest" description="Disordered" evidence="1">
    <location>
        <begin position="948"/>
        <end position="1005"/>
    </location>
</feature>
<feature type="compositionally biased region" description="Basic and acidic residues" evidence="1">
    <location>
        <begin position="291"/>
        <end position="300"/>
    </location>
</feature>
<feature type="compositionally biased region" description="Basic and acidic residues" evidence="1">
    <location>
        <begin position="865"/>
        <end position="875"/>
    </location>
</feature>
<feature type="compositionally biased region" description="Basic and acidic residues" evidence="1">
    <location>
        <begin position="532"/>
        <end position="548"/>
    </location>
</feature>